<evidence type="ECO:0000313" key="6">
    <source>
        <dbReference type="EMBL" id="MFI1967045.1"/>
    </source>
</evidence>
<dbReference type="SUPFAM" id="SSF54106">
    <property type="entry name" value="LysM domain"/>
    <property type="match status" value="1"/>
</dbReference>
<feature type="domain" description="LysM" evidence="5">
    <location>
        <begin position="275"/>
        <end position="324"/>
    </location>
</feature>
<dbReference type="RefSeq" id="WP_055473325.1">
    <property type="nucleotide sequence ID" value="NZ_JBIRWE010000013.1"/>
</dbReference>
<feature type="compositionally biased region" description="Basic and acidic residues" evidence="3">
    <location>
        <begin position="249"/>
        <end position="274"/>
    </location>
</feature>
<dbReference type="PANTHER" id="PTHR34700">
    <property type="entry name" value="POTASSIUM BINDING PROTEIN KBP"/>
    <property type="match status" value="1"/>
</dbReference>
<dbReference type="InterPro" id="IPR052196">
    <property type="entry name" value="Bact_Kbp"/>
</dbReference>
<evidence type="ECO:0000256" key="4">
    <source>
        <dbReference type="SAM" id="SignalP"/>
    </source>
</evidence>
<dbReference type="Gene3D" id="1.10.530.10">
    <property type="match status" value="1"/>
</dbReference>
<organism evidence="6 7">
    <name type="scientific">Streptomyces pathocidini</name>
    <dbReference type="NCBI Taxonomy" id="1650571"/>
    <lineage>
        <taxon>Bacteria</taxon>
        <taxon>Bacillati</taxon>
        <taxon>Actinomycetota</taxon>
        <taxon>Actinomycetes</taxon>
        <taxon>Kitasatosporales</taxon>
        <taxon>Streptomycetaceae</taxon>
        <taxon>Streptomyces</taxon>
    </lineage>
</organism>
<feature type="compositionally biased region" description="Basic and acidic residues" evidence="3">
    <location>
        <begin position="201"/>
        <end position="218"/>
    </location>
</feature>
<dbReference type="SUPFAM" id="SSF53955">
    <property type="entry name" value="Lysozyme-like"/>
    <property type="match status" value="1"/>
</dbReference>
<dbReference type="EMBL" id="JBIRWE010000013">
    <property type="protein sequence ID" value="MFI1967045.1"/>
    <property type="molecule type" value="Genomic_DNA"/>
</dbReference>
<feature type="signal peptide" evidence="4">
    <location>
        <begin position="1"/>
        <end position="40"/>
    </location>
</feature>
<evidence type="ECO:0000313" key="7">
    <source>
        <dbReference type="Proteomes" id="UP001611548"/>
    </source>
</evidence>
<accession>A0ABW7UWS2</accession>
<gene>
    <name evidence="6" type="ORF">ACH429_23510</name>
</gene>
<feature type="chain" id="PRO_5047306866" evidence="4">
    <location>
        <begin position="41"/>
        <end position="329"/>
    </location>
</feature>
<dbReference type="Pfam" id="PF01476">
    <property type="entry name" value="LysM"/>
    <property type="match status" value="1"/>
</dbReference>
<feature type="compositionally biased region" description="Low complexity" evidence="3">
    <location>
        <begin position="219"/>
        <end position="230"/>
    </location>
</feature>
<reference evidence="6 7" key="1">
    <citation type="submission" date="2024-10" db="EMBL/GenBank/DDBJ databases">
        <title>The Natural Products Discovery Center: Release of the First 8490 Sequenced Strains for Exploring Actinobacteria Biosynthetic Diversity.</title>
        <authorList>
            <person name="Kalkreuter E."/>
            <person name="Kautsar S.A."/>
            <person name="Yang D."/>
            <person name="Bader C.D."/>
            <person name="Teijaro C.N."/>
            <person name="Fluegel L."/>
            <person name="Davis C.M."/>
            <person name="Simpson J.R."/>
            <person name="Lauterbach L."/>
            <person name="Steele A.D."/>
            <person name="Gui C."/>
            <person name="Meng S."/>
            <person name="Li G."/>
            <person name="Viehrig K."/>
            <person name="Ye F."/>
            <person name="Su P."/>
            <person name="Kiefer A.F."/>
            <person name="Nichols A."/>
            <person name="Cepeda A.J."/>
            <person name="Yan W."/>
            <person name="Fan B."/>
            <person name="Jiang Y."/>
            <person name="Adhikari A."/>
            <person name="Zheng C.-J."/>
            <person name="Schuster L."/>
            <person name="Cowan T.M."/>
            <person name="Smanski M.J."/>
            <person name="Chevrette M.G."/>
            <person name="De Carvalho L.P.S."/>
            <person name="Shen B."/>
        </authorList>
    </citation>
    <scope>NUCLEOTIDE SEQUENCE [LARGE SCALE GENOMIC DNA]</scope>
    <source>
        <strain evidence="6 7">NPDC020327</strain>
    </source>
</reference>
<comment type="similarity">
    <text evidence="1">Belongs to the transglycosylase family. Rpf subfamily.</text>
</comment>
<evidence type="ECO:0000256" key="2">
    <source>
        <dbReference type="ARBA" id="ARBA00022801"/>
    </source>
</evidence>
<evidence type="ECO:0000256" key="3">
    <source>
        <dbReference type="SAM" id="MobiDB-lite"/>
    </source>
</evidence>
<feature type="compositionally biased region" description="Basic and acidic residues" evidence="3">
    <location>
        <begin position="174"/>
        <end position="188"/>
    </location>
</feature>
<evidence type="ECO:0000259" key="5">
    <source>
        <dbReference type="PROSITE" id="PS51782"/>
    </source>
</evidence>
<dbReference type="Proteomes" id="UP001611548">
    <property type="component" value="Unassembled WGS sequence"/>
</dbReference>
<proteinExistence type="inferred from homology"/>
<feature type="region of interest" description="Disordered" evidence="3">
    <location>
        <begin position="127"/>
        <end position="282"/>
    </location>
</feature>
<dbReference type="InterPro" id="IPR036779">
    <property type="entry name" value="LysM_dom_sf"/>
</dbReference>
<dbReference type="PROSITE" id="PS51782">
    <property type="entry name" value="LYSM"/>
    <property type="match status" value="1"/>
</dbReference>
<dbReference type="Gene3D" id="3.10.350.10">
    <property type="entry name" value="LysM domain"/>
    <property type="match status" value="1"/>
</dbReference>
<dbReference type="InterPro" id="IPR018392">
    <property type="entry name" value="LysM"/>
</dbReference>
<feature type="compositionally biased region" description="Basic and acidic residues" evidence="3">
    <location>
        <begin position="148"/>
        <end position="167"/>
    </location>
</feature>
<protein>
    <submittedName>
        <fullName evidence="6">Transglycosylase family protein</fullName>
    </submittedName>
</protein>
<sequence>MRTGNGRHRRPRQVPAVFLTAGVTGAGLALPLLTGGGAQAADTGTWDRVAQCESGGLWSADTDNGYYGGLQFTQDTWEEYGGRAYAPSADLASRAQQIAVAEKVLAAKGPEAWPGCATNAGLDGAGAAADVDPGGPESGGLLDPLLPAERDSGRDSGRSADVPEAKSGKGQGKSAEKGSEEASEDGRGDGGGGGRGHHRGDRPEGGHRTDGRTGDRTEAAPSSPSAEPAAGTETGSGSGRHRGTPAEATQERTRNGGRHASRDGGSDRADRAADGDYTVRPGDSLSEIAQEHALTGGWPALYDANERVVGDDPDLILPGQRLDLGVSQG</sequence>
<keyword evidence="4" id="KW-0732">Signal</keyword>
<comment type="caution">
    <text evidence="6">The sequence shown here is derived from an EMBL/GenBank/DDBJ whole genome shotgun (WGS) entry which is preliminary data.</text>
</comment>
<keyword evidence="7" id="KW-1185">Reference proteome</keyword>
<dbReference type="CDD" id="cd13925">
    <property type="entry name" value="RPF"/>
    <property type="match status" value="1"/>
</dbReference>
<evidence type="ECO:0000256" key="1">
    <source>
        <dbReference type="ARBA" id="ARBA00010830"/>
    </source>
</evidence>
<dbReference type="SMART" id="SM00257">
    <property type="entry name" value="LysM"/>
    <property type="match status" value="1"/>
</dbReference>
<dbReference type="CDD" id="cd00118">
    <property type="entry name" value="LysM"/>
    <property type="match status" value="1"/>
</dbReference>
<name>A0ABW7UWS2_9ACTN</name>
<dbReference type="PANTHER" id="PTHR34700:SF4">
    <property type="entry name" value="PHAGE-LIKE ELEMENT PBSX PROTEIN XKDP"/>
    <property type="match status" value="1"/>
</dbReference>
<dbReference type="InterPro" id="IPR023346">
    <property type="entry name" value="Lysozyme-like_dom_sf"/>
</dbReference>
<dbReference type="InterPro" id="IPR010618">
    <property type="entry name" value="RPF"/>
</dbReference>
<dbReference type="Pfam" id="PF06737">
    <property type="entry name" value="Transglycosylas"/>
    <property type="match status" value="1"/>
</dbReference>
<keyword evidence="2" id="KW-0378">Hydrolase</keyword>